<feature type="signal peptide" evidence="2">
    <location>
        <begin position="1"/>
        <end position="19"/>
    </location>
</feature>
<evidence type="ECO:0000256" key="1">
    <source>
        <dbReference type="SAM" id="MobiDB-lite"/>
    </source>
</evidence>
<keyword evidence="4" id="KW-1185">Reference proteome</keyword>
<reference evidence="3 4" key="1">
    <citation type="journal article" date="2019" name="PLoS ONE">
        <title>Comparative genome analysis indicates high evolutionary potential of pathogenicity genes in Colletotrichum tanaceti.</title>
        <authorList>
            <person name="Lelwala R.V."/>
            <person name="Korhonen P.K."/>
            <person name="Young N.D."/>
            <person name="Scott J.B."/>
            <person name="Ades P.A."/>
            <person name="Gasser R.B."/>
            <person name="Taylor P.W.J."/>
        </authorList>
    </citation>
    <scope>NUCLEOTIDE SEQUENCE [LARGE SCALE GENOMIC DNA]</scope>
    <source>
        <strain evidence="3">BRIP57314</strain>
    </source>
</reference>
<dbReference type="AlphaFoldDB" id="A0A4V6DHK0"/>
<evidence type="ECO:0000313" key="3">
    <source>
        <dbReference type="EMBL" id="TKW55736.1"/>
    </source>
</evidence>
<dbReference type="OrthoDB" id="10578668at2759"/>
<evidence type="ECO:0000256" key="2">
    <source>
        <dbReference type="SAM" id="SignalP"/>
    </source>
</evidence>
<organism evidence="3 4">
    <name type="scientific">Colletotrichum tanaceti</name>
    <dbReference type="NCBI Taxonomy" id="1306861"/>
    <lineage>
        <taxon>Eukaryota</taxon>
        <taxon>Fungi</taxon>
        <taxon>Dikarya</taxon>
        <taxon>Ascomycota</taxon>
        <taxon>Pezizomycotina</taxon>
        <taxon>Sordariomycetes</taxon>
        <taxon>Hypocreomycetidae</taxon>
        <taxon>Glomerellales</taxon>
        <taxon>Glomerellaceae</taxon>
        <taxon>Colletotrichum</taxon>
        <taxon>Colletotrichum destructivum species complex</taxon>
    </lineage>
</organism>
<proteinExistence type="predicted"/>
<comment type="caution">
    <text evidence="3">The sequence shown here is derived from an EMBL/GenBank/DDBJ whole genome shotgun (WGS) entry which is preliminary data.</text>
</comment>
<sequence length="127" mass="13595">MHVLSTVIVAAAAAAGVSALVVTNMPANMPGHSRPSVNFMEGHVSKAVDSYPAMEAREKTVSEGAGREHEIEARGETAMDESRIQDLNEHASNAVGDVYHEIEPRKGGVNPYYNNHDQYSGSNSKST</sequence>
<protein>
    <submittedName>
        <fullName evidence="3">Uncharacterized protein</fullName>
    </submittedName>
</protein>
<name>A0A4V6DHK0_9PEZI</name>
<feature type="compositionally biased region" description="Polar residues" evidence="1">
    <location>
        <begin position="112"/>
        <end position="127"/>
    </location>
</feature>
<keyword evidence="2" id="KW-0732">Signal</keyword>
<dbReference type="EMBL" id="PJEX01000088">
    <property type="protein sequence ID" value="TKW55736.1"/>
    <property type="molecule type" value="Genomic_DNA"/>
</dbReference>
<gene>
    <name evidence="3" type="ORF">CTA1_10640</name>
</gene>
<feature type="compositionally biased region" description="Basic and acidic residues" evidence="1">
    <location>
        <begin position="55"/>
        <end position="89"/>
    </location>
</feature>
<feature type="chain" id="PRO_5020613209" evidence="2">
    <location>
        <begin position="20"/>
        <end position="127"/>
    </location>
</feature>
<feature type="region of interest" description="Disordered" evidence="1">
    <location>
        <begin position="50"/>
        <end position="127"/>
    </location>
</feature>
<dbReference type="Proteomes" id="UP000310108">
    <property type="component" value="Unassembled WGS sequence"/>
</dbReference>
<accession>A0A4V6DHK0</accession>
<evidence type="ECO:0000313" key="4">
    <source>
        <dbReference type="Proteomes" id="UP000310108"/>
    </source>
</evidence>